<proteinExistence type="predicted"/>
<evidence type="ECO:0008006" key="3">
    <source>
        <dbReference type="Google" id="ProtNLM"/>
    </source>
</evidence>
<dbReference type="EMBL" id="BK015567">
    <property type="protein sequence ID" value="DAE13515.1"/>
    <property type="molecule type" value="Genomic_DNA"/>
</dbReference>
<name>A0A8S5Q449_9CAUD</name>
<evidence type="ECO:0000313" key="2">
    <source>
        <dbReference type="EMBL" id="DAE13515.1"/>
    </source>
</evidence>
<reference evidence="2" key="1">
    <citation type="journal article" date="2021" name="Proc. Natl. Acad. Sci. U.S.A.">
        <title>A Catalog of Tens of Thousands of Viruses from Human Metagenomes Reveals Hidden Associations with Chronic Diseases.</title>
        <authorList>
            <person name="Tisza M.J."/>
            <person name="Buck C.B."/>
        </authorList>
    </citation>
    <scope>NUCLEOTIDE SEQUENCE</scope>
    <source>
        <strain evidence="2">CtVif31</strain>
    </source>
</reference>
<protein>
    <recommendedName>
        <fullName evidence="3">HK97 gp10 family phage protein</fullName>
    </recommendedName>
</protein>
<sequence length="172" mass="19310">MGKTIKCDLSTKSIQNAINKLKAYQNELQRKNEIFVKRLAEIGLDVIQTTMESIPDEEKGSYYTEIINDQNGNIVGASVRLSGEKVLFIEFSAGITYGTNDYPLSSGSSYGMGTYPSKKEKSDWDNPNGWWYTDESGQPHHSYGNRAHMPMYHAEQAVIIAVRKIAKEVFSS</sequence>
<organism evidence="2">
    <name type="scientific">Siphoviridae sp. ctVif31</name>
    <dbReference type="NCBI Taxonomy" id="2825532"/>
    <lineage>
        <taxon>Viruses</taxon>
        <taxon>Duplodnaviria</taxon>
        <taxon>Heunggongvirae</taxon>
        <taxon>Uroviricota</taxon>
        <taxon>Caudoviricetes</taxon>
    </lineage>
</organism>
<accession>A0A8S5Q449</accession>
<feature type="coiled-coil region" evidence="1">
    <location>
        <begin position="7"/>
        <end position="34"/>
    </location>
</feature>
<evidence type="ECO:0000256" key="1">
    <source>
        <dbReference type="SAM" id="Coils"/>
    </source>
</evidence>
<keyword evidence="1" id="KW-0175">Coiled coil</keyword>